<feature type="compositionally biased region" description="Basic residues" evidence="1">
    <location>
        <begin position="123"/>
        <end position="132"/>
    </location>
</feature>
<keyword evidence="2" id="KW-1133">Transmembrane helix</keyword>
<dbReference type="Proteomes" id="UP000822688">
    <property type="component" value="Chromosome 10"/>
</dbReference>
<feature type="transmembrane region" description="Helical" evidence="2">
    <location>
        <begin position="12"/>
        <end position="29"/>
    </location>
</feature>
<feature type="compositionally biased region" description="Basic residues" evidence="1">
    <location>
        <begin position="178"/>
        <end position="191"/>
    </location>
</feature>
<keyword evidence="2" id="KW-0472">Membrane</keyword>
<evidence type="ECO:0000313" key="4">
    <source>
        <dbReference type="Proteomes" id="UP000822688"/>
    </source>
</evidence>
<feature type="compositionally biased region" description="Basic and acidic residues" evidence="1">
    <location>
        <begin position="192"/>
        <end position="202"/>
    </location>
</feature>
<sequence length="209" mass="23665">MHHLITPFSCPVGHLLFASLCLLLSPLYLRHLRKQSPVYREKLVHFMPMATMKPFMLAAAALALFAIALTFSSPPVEGRELLQIKPEAEKTELTEAEKTVQPDAEKTEAEAAKTWGKSPPWHKAPHHGHHGHHDGEKPPHHDGKKPHHHDGKKPPHHDDKKPPHHDDKKPPHHDGKKPTPHHNGKPHHHDGKPHYHGNDKKKPYPSPPY</sequence>
<proteinExistence type="predicted"/>
<evidence type="ECO:0000256" key="2">
    <source>
        <dbReference type="SAM" id="Phobius"/>
    </source>
</evidence>
<accession>A0A8T0GIA6</accession>
<feature type="compositionally biased region" description="Basic and acidic residues" evidence="1">
    <location>
        <begin position="87"/>
        <end position="111"/>
    </location>
</feature>
<evidence type="ECO:0000256" key="1">
    <source>
        <dbReference type="SAM" id="MobiDB-lite"/>
    </source>
</evidence>
<evidence type="ECO:0000313" key="3">
    <source>
        <dbReference type="EMBL" id="KAG0558730.1"/>
    </source>
</evidence>
<keyword evidence="4" id="KW-1185">Reference proteome</keyword>
<feature type="region of interest" description="Disordered" evidence="1">
    <location>
        <begin position="87"/>
        <end position="209"/>
    </location>
</feature>
<feature type="compositionally biased region" description="Basic and acidic residues" evidence="1">
    <location>
        <begin position="152"/>
        <end position="177"/>
    </location>
</feature>
<organism evidence="3 4">
    <name type="scientific">Ceratodon purpureus</name>
    <name type="common">Fire moss</name>
    <name type="synonym">Dicranum purpureum</name>
    <dbReference type="NCBI Taxonomy" id="3225"/>
    <lineage>
        <taxon>Eukaryota</taxon>
        <taxon>Viridiplantae</taxon>
        <taxon>Streptophyta</taxon>
        <taxon>Embryophyta</taxon>
        <taxon>Bryophyta</taxon>
        <taxon>Bryophytina</taxon>
        <taxon>Bryopsida</taxon>
        <taxon>Dicranidae</taxon>
        <taxon>Pseudoditrichales</taxon>
        <taxon>Ditrichaceae</taxon>
        <taxon>Ceratodon</taxon>
    </lineage>
</organism>
<gene>
    <name evidence="3" type="ORF">KC19_10G049400</name>
</gene>
<reference evidence="3" key="1">
    <citation type="submission" date="2020-06" db="EMBL/GenBank/DDBJ databases">
        <title>WGS assembly of Ceratodon purpureus strain R40.</title>
        <authorList>
            <person name="Carey S.B."/>
            <person name="Jenkins J."/>
            <person name="Shu S."/>
            <person name="Lovell J.T."/>
            <person name="Sreedasyam A."/>
            <person name="Maumus F."/>
            <person name="Tiley G.P."/>
            <person name="Fernandez-Pozo N."/>
            <person name="Barry K."/>
            <person name="Chen C."/>
            <person name="Wang M."/>
            <person name="Lipzen A."/>
            <person name="Daum C."/>
            <person name="Saski C.A."/>
            <person name="Payton A.C."/>
            <person name="Mcbreen J.C."/>
            <person name="Conrad R.E."/>
            <person name="Kollar L.M."/>
            <person name="Olsson S."/>
            <person name="Huttunen S."/>
            <person name="Landis J.B."/>
            <person name="Wickett N.J."/>
            <person name="Johnson M.G."/>
            <person name="Rensing S.A."/>
            <person name="Grimwood J."/>
            <person name="Schmutz J."/>
            <person name="Mcdaniel S.F."/>
        </authorList>
    </citation>
    <scope>NUCLEOTIDE SEQUENCE</scope>
    <source>
        <strain evidence="3">R40</strain>
    </source>
</reference>
<feature type="transmembrane region" description="Helical" evidence="2">
    <location>
        <begin position="50"/>
        <end position="71"/>
    </location>
</feature>
<dbReference type="EMBL" id="CM026431">
    <property type="protein sequence ID" value="KAG0558730.1"/>
    <property type="molecule type" value="Genomic_DNA"/>
</dbReference>
<protein>
    <submittedName>
        <fullName evidence="3">Uncharacterized protein</fullName>
    </submittedName>
</protein>
<dbReference type="AlphaFoldDB" id="A0A8T0GIA6"/>
<name>A0A8T0GIA6_CERPU</name>
<keyword evidence="2" id="KW-0812">Transmembrane</keyword>
<comment type="caution">
    <text evidence="3">The sequence shown here is derived from an EMBL/GenBank/DDBJ whole genome shotgun (WGS) entry which is preliminary data.</text>
</comment>
<feature type="compositionally biased region" description="Basic residues" evidence="1">
    <location>
        <begin position="142"/>
        <end position="151"/>
    </location>
</feature>